<sequence length="138" mass="14389">MTYPPLFPSGRNGSAAIPRTPVGGGSLGKAPKKLDTVSYLRFPTVSKNVRPVLRNHSVRAYRPAGPEGPEIDVDVVPRMTPIAGSSPAHPASRSPGSRAPPPACPWGGSPIGASGHLRAVASWTCAASSGRYRMPSPW</sequence>
<protein>
    <submittedName>
        <fullName evidence="2">Uncharacterized protein</fullName>
    </submittedName>
</protein>
<accession>A0A9W6RGD5</accession>
<gene>
    <name evidence="2" type="ORF">Airi01_018440</name>
</gene>
<proteinExistence type="predicted"/>
<name>A0A9W6RGD5_9ACTN</name>
<dbReference type="Proteomes" id="UP001165135">
    <property type="component" value="Unassembled WGS sequence"/>
</dbReference>
<reference evidence="2" key="1">
    <citation type="submission" date="2023-03" db="EMBL/GenBank/DDBJ databases">
        <title>Actinoallomurus iriomotensis NBRC 103681.</title>
        <authorList>
            <person name="Ichikawa N."/>
            <person name="Sato H."/>
            <person name="Tonouchi N."/>
        </authorList>
    </citation>
    <scope>NUCLEOTIDE SEQUENCE</scope>
    <source>
        <strain evidence="2">NBRC 103681</strain>
    </source>
</reference>
<comment type="caution">
    <text evidence="2">The sequence shown here is derived from an EMBL/GenBank/DDBJ whole genome shotgun (WGS) entry which is preliminary data.</text>
</comment>
<dbReference type="EMBL" id="BSTJ01000002">
    <property type="protein sequence ID" value="GLY73577.1"/>
    <property type="molecule type" value="Genomic_DNA"/>
</dbReference>
<feature type="region of interest" description="Disordered" evidence="1">
    <location>
        <begin position="1"/>
        <end position="31"/>
    </location>
</feature>
<evidence type="ECO:0000313" key="3">
    <source>
        <dbReference type="Proteomes" id="UP001165135"/>
    </source>
</evidence>
<feature type="region of interest" description="Disordered" evidence="1">
    <location>
        <begin position="80"/>
        <end position="107"/>
    </location>
</feature>
<evidence type="ECO:0000313" key="2">
    <source>
        <dbReference type="EMBL" id="GLY73577.1"/>
    </source>
</evidence>
<evidence type="ECO:0000256" key="1">
    <source>
        <dbReference type="SAM" id="MobiDB-lite"/>
    </source>
</evidence>
<feature type="compositionally biased region" description="Low complexity" evidence="1">
    <location>
        <begin position="83"/>
        <end position="97"/>
    </location>
</feature>
<organism evidence="2 3">
    <name type="scientific">Actinoallomurus iriomotensis</name>
    <dbReference type="NCBI Taxonomy" id="478107"/>
    <lineage>
        <taxon>Bacteria</taxon>
        <taxon>Bacillati</taxon>
        <taxon>Actinomycetota</taxon>
        <taxon>Actinomycetes</taxon>
        <taxon>Streptosporangiales</taxon>
        <taxon>Thermomonosporaceae</taxon>
        <taxon>Actinoallomurus</taxon>
    </lineage>
</organism>
<dbReference type="AlphaFoldDB" id="A0A9W6RGD5"/>